<dbReference type="InterPro" id="IPR006059">
    <property type="entry name" value="SBP"/>
</dbReference>
<reference evidence="5 6" key="1">
    <citation type="submission" date="2016-10" db="EMBL/GenBank/DDBJ databases">
        <authorList>
            <person name="de Groot N.N."/>
        </authorList>
    </citation>
    <scope>NUCLEOTIDE SEQUENCE [LARGE SCALE GENOMIC DNA]</scope>
    <source>
        <strain evidence="5 6">DSM 9179</strain>
    </source>
</reference>
<feature type="signal peptide" evidence="4">
    <location>
        <begin position="1"/>
        <end position="20"/>
    </location>
</feature>
<name>A0A1I0Q5Q4_9FIRM</name>
<dbReference type="Pfam" id="PF13416">
    <property type="entry name" value="SBP_bac_8"/>
    <property type="match status" value="1"/>
</dbReference>
<proteinExistence type="inferred from homology"/>
<comment type="similarity">
    <text evidence="1">Belongs to the bacterial solute-binding protein 1 family.</text>
</comment>
<dbReference type="PANTHER" id="PTHR30061">
    <property type="entry name" value="MALTOSE-BINDING PERIPLASMIC PROTEIN"/>
    <property type="match status" value="1"/>
</dbReference>
<accession>A0A1I0Q5Q4</accession>
<organism evidence="5 6">
    <name type="scientific">[Clostridium] fimetarium</name>
    <dbReference type="NCBI Taxonomy" id="99656"/>
    <lineage>
        <taxon>Bacteria</taxon>
        <taxon>Bacillati</taxon>
        <taxon>Bacillota</taxon>
        <taxon>Clostridia</taxon>
        <taxon>Lachnospirales</taxon>
        <taxon>Lachnospiraceae</taxon>
    </lineage>
</organism>
<gene>
    <name evidence="5" type="ORF">SAMN05421659_10715</name>
</gene>
<evidence type="ECO:0000256" key="2">
    <source>
        <dbReference type="ARBA" id="ARBA00022448"/>
    </source>
</evidence>
<evidence type="ECO:0000256" key="3">
    <source>
        <dbReference type="ARBA" id="ARBA00022729"/>
    </source>
</evidence>
<dbReference type="STRING" id="99656.SAMN05421659_10715"/>
<dbReference type="OrthoDB" id="9764072at2"/>
<evidence type="ECO:0000313" key="6">
    <source>
        <dbReference type="Proteomes" id="UP000199701"/>
    </source>
</evidence>
<dbReference type="SUPFAM" id="SSF53850">
    <property type="entry name" value="Periplasmic binding protein-like II"/>
    <property type="match status" value="1"/>
</dbReference>
<dbReference type="RefSeq" id="WP_092453526.1">
    <property type="nucleotide sequence ID" value="NZ_FOJI01000007.1"/>
</dbReference>
<dbReference type="GO" id="GO:0015768">
    <property type="term" value="P:maltose transport"/>
    <property type="evidence" value="ECO:0007669"/>
    <property type="project" value="TreeGrafter"/>
</dbReference>
<dbReference type="AlphaFoldDB" id="A0A1I0Q5Q4"/>
<keyword evidence="3 4" id="KW-0732">Signal</keyword>
<evidence type="ECO:0000313" key="5">
    <source>
        <dbReference type="EMBL" id="SEW22303.1"/>
    </source>
</evidence>
<dbReference type="PROSITE" id="PS51257">
    <property type="entry name" value="PROKAR_LIPOPROTEIN"/>
    <property type="match status" value="1"/>
</dbReference>
<dbReference type="GO" id="GO:0042956">
    <property type="term" value="P:maltodextrin transmembrane transport"/>
    <property type="evidence" value="ECO:0007669"/>
    <property type="project" value="TreeGrafter"/>
</dbReference>
<sequence length="411" mass="42769">MKKKFLVALMCATMSASLLTGCGAGSSKSKTSSDPVNLTVWAAEEDQILTNELIEKFKAAHSDTTFNITVGVESEAKAKDDLLVDPEAGADVFAFASDQITSLVKANVLQNVQDTTTVKNNNVTGSVDAATVNGNLYAYPMSADNGYFLYYDSSIITADAAKSWDTLLAACNKAGKKTGMVLASGWYNAGFFFGADFTSTVKEDGGTTLNWNKTSSTGIKGTDVAQGILNISSNSAFKAITDGESSNAIATGDLGAIVSGTWDGVAVQKAFGKGYAATALPTYTCAGKQVATGSAAGYKLIGVNANSKQAGWSMELALFLTNEESQTSRFEQRQIGPSNINVGKSSAVQANVALAAVTAQNATNGVVQQAGDNYWEPAKTFGEILAQGNPDKTSIQTLLDNLVSAVAQGTK</sequence>
<dbReference type="GO" id="GO:1901982">
    <property type="term" value="F:maltose binding"/>
    <property type="evidence" value="ECO:0007669"/>
    <property type="project" value="TreeGrafter"/>
</dbReference>
<dbReference type="GO" id="GO:0055052">
    <property type="term" value="C:ATP-binding cassette (ABC) transporter complex, substrate-binding subunit-containing"/>
    <property type="evidence" value="ECO:0007669"/>
    <property type="project" value="TreeGrafter"/>
</dbReference>
<dbReference type="Gene3D" id="3.40.190.10">
    <property type="entry name" value="Periplasmic binding protein-like II"/>
    <property type="match status" value="2"/>
</dbReference>
<keyword evidence="2" id="KW-0813">Transport</keyword>
<evidence type="ECO:0000256" key="4">
    <source>
        <dbReference type="SAM" id="SignalP"/>
    </source>
</evidence>
<dbReference type="EMBL" id="FOJI01000007">
    <property type="protein sequence ID" value="SEW22303.1"/>
    <property type="molecule type" value="Genomic_DNA"/>
</dbReference>
<dbReference type="Proteomes" id="UP000199701">
    <property type="component" value="Unassembled WGS sequence"/>
</dbReference>
<dbReference type="PANTHER" id="PTHR30061:SF50">
    <property type="entry name" value="MALTOSE_MALTODEXTRIN-BINDING PERIPLASMIC PROTEIN"/>
    <property type="match status" value="1"/>
</dbReference>
<protein>
    <submittedName>
        <fullName evidence="5">Arabinogalactan oligomer / maltooligosaccharide transport system substrate-binding protein</fullName>
    </submittedName>
</protein>
<keyword evidence="6" id="KW-1185">Reference proteome</keyword>
<evidence type="ECO:0000256" key="1">
    <source>
        <dbReference type="ARBA" id="ARBA00008520"/>
    </source>
</evidence>
<feature type="chain" id="PRO_5039289318" evidence="4">
    <location>
        <begin position="21"/>
        <end position="411"/>
    </location>
</feature>